<proteinExistence type="predicted"/>
<protein>
    <submittedName>
        <fullName evidence="3">Dentin sialoprotein</fullName>
    </submittedName>
</protein>
<feature type="region of interest" description="Disordered" evidence="1">
    <location>
        <begin position="170"/>
        <end position="226"/>
    </location>
</feature>
<evidence type="ECO:0000256" key="2">
    <source>
        <dbReference type="SAM" id="Phobius"/>
    </source>
</evidence>
<feature type="region of interest" description="Disordered" evidence="1">
    <location>
        <begin position="603"/>
        <end position="626"/>
    </location>
</feature>
<feature type="compositionally biased region" description="Basic and acidic residues" evidence="1">
    <location>
        <begin position="181"/>
        <end position="202"/>
    </location>
</feature>
<reference evidence="3 4" key="1">
    <citation type="submission" date="2017-07" db="EMBL/GenBank/DDBJ databases">
        <title>An improved, manually edited Actinidia chinensis var. chinensis (kiwifruit) genome highlights the challenges associated with draft genomes and gene prediction in plants.</title>
        <authorList>
            <person name="Pilkington S."/>
            <person name="Crowhurst R."/>
            <person name="Hilario E."/>
            <person name="Nardozza S."/>
            <person name="Fraser L."/>
            <person name="Peng Y."/>
            <person name="Gunaseelan K."/>
            <person name="Simpson R."/>
            <person name="Tahir J."/>
            <person name="Deroles S."/>
            <person name="Templeton K."/>
            <person name="Luo Z."/>
            <person name="Davy M."/>
            <person name="Cheng C."/>
            <person name="Mcneilage M."/>
            <person name="Scaglione D."/>
            <person name="Liu Y."/>
            <person name="Zhang Q."/>
            <person name="Datson P."/>
            <person name="De Silva N."/>
            <person name="Gardiner S."/>
            <person name="Bassett H."/>
            <person name="Chagne D."/>
            <person name="Mccallum J."/>
            <person name="Dzierzon H."/>
            <person name="Deng C."/>
            <person name="Wang Y.-Y."/>
            <person name="Barron N."/>
            <person name="Manako K."/>
            <person name="Bowen J."/>
            <person name="Foster T."/>
            <person name="Erridge Z."/>
            <person name="Tiffin H."/>
            <person name="Waite C."/>
            <person name="Davies K."/>
            <person name="Grierson E."/>
            <person name="Laing W."/>
            <person name="Kirk R."/>
            <person name="Chen X."/>
            <person name="Wood M."/>
            <person name="Montefiori M."/>
            <person name="Brummell D."/>
            <person name="Schwinn K."/>
            <person name="Catanach A."/>
            <person name="Fullerton C."/>
            <person name="Li D."/>
            <person name="Meiyalaghan S."/>
            <person name="Nieuwenhuizen N."/>
            <person name="Read N."/>
            <person name="Prakash R."/>
            <person name="Hunter D."/>
            <person name="Zhang H."/>
            <person name="Mckenzie M."/>
            <person name="Knabel M."/>
            <person name="Harris A."/>
            <person name="Allan A."/>
            <person name="Chen A."/>
            <person name="Janssen B."/>
            <person name="Plunkett B."/>
            <person name="Dwamena C."/>
            <person name="Voogd C."/>
            <person name="Leif D."/>
            <person name="Lafferty D."/>
            <person name="Souleyre E."/>
            <person name="Varkonyi-Gasic E."/>
            <person name="Gambi F."/>
            <person name="Hanley J."/>
            <person name="Yao J.-L."/>
            <person name="Cheung J."/>
            <person name="David K."/>
            <person name="Warren B."/>
            <person name="Marsh K."/>
            <person name="Snowden K."/>
            <person name="Lin-Wang K."/>
            <person name="Brian L."/>
            <person name="Martinez-Sanchez M."/>
            <person name="Wang M."/>
            <person name="Ileperuma N."/>
            <person name="Macnee N."/>
            <person name="Campin R."/>
            <person name="Mcatee P."/>
            <person name="Drummond R."/>
            <person name="Espley R."/>
            <person name="Ireland H."/>
            <person name="Wu R."/>
            <person name="Atkinson R."/>
            <person name="Karunairetnam S."/>
            <person name="Bulley S."/>
            <person name="Chunkath S."/>
            <person name="Hanley Z."/>
            <person name="Storey R."/>
            <person name="Thrimawithana A."/>
            <person name="Thomson S."/>
            <person name="David C."/>
            <person name="Testolin R."/>
        </authorList>
    </citation>
    <scope>NUCLEOTIDE SEQUENCE [LARGE SCALE GENOMIC DNA]</scope>
    <source>
        <strain evidence="4">cv. Red5</strain>
        <tissue evidence="3">Young leaf</tissue>
    </source>
</reference>
<feature type="compositionally biased region" description="Polar residues" evidence="1">
    <location>
        <begin position="1450"/>
        <end position="1460"/>
    </location>
</feature>
<feature type="compositionally biased region" description="Polar residues" evidence="1">
    <location>
        <begin position="1303"/>
        <end position="1312"/>
    </location>
</feature>
<dbReference type="Gramene" id="PSR86155">
    <property type="protein sequence ID" value="PSR86155"/>
    <property type="gene ID" value="CEY00_Acc31793"/>
</dbReference>
<reference evidence="4" key="2">
    <citation type="journal article" date="2018" name="BMC Genomics">
        <title>A manually annotated Actinidia chinensis var. chinensis (kiwifruit) genome highlights the challenges associated with draft genomes and gene prediction in plants.</title>
        <authorList>
            <person name="Pilkington S.M."/>
            <person name="Crowhurst R."/>
            <person name="Hilario E."/>
            <person name="Nardozza S."/>
            <person name="Fraser L."/>
            <person name="Peng Y."/>
            <person name="Gunaseelan K."/>
            <person name="Simpson R."/>
            <person name="Tahir J."/>
            <person name="Deroles S.C."/>
            <person name="Templeton K."/>
            <person name="Luo Z."/>
            <person name="Davy M."/>
            <person name="Cheng C."/>
            <person name="McNeilage M."/>
            <person name="Scaglione D."/>
            <person name="Liu Y."/>
            <person name="Zhang Q."/>
            <person name="Datson P."/>
            <person name="De Silva N."/>
            <person name="Gardiner S.E."/>
            <person name="Bassett H."/>
            <person name="Chagne D."/>
            <person name="McCallum J."/>
            <person name="Dzierzon H."/>
            <person name="Deng C."/>
            <person name="Wang Y.Y."/>
            <person name="Barron L."/>
            <person name="Manako K."/>
            <person name="Bowen J."/>
            <person name="Foster T.M."/>
            <person name="Erridge Z.A."/>
            <person name="Tiffin H."/>
            <person name="Waite C.N."/>
            <person name="Davies K.M."/>
            <person name="Grierson E.P."/>
            <person name="Laing W.A."/>
            <person name="Kirk R."/>
            <person name="Chen X."/>
            <person name="Wood M."/>
            <person name="Montefiori M."/>
            <person name="Brummell D.A."/>
            <person name="Schwinn K.E."/>
            <person name="Catanach A."/>
            <person name="Fullerton C."/>
            <person name="Li D."/>
            <person name="Meiyalaghan S."/>
            <person name="Nieuwenhuizen N."/>
            <person name="Read N."/>
            <person name="Prakash R."/>
            <person name="Hunter D."/>
            <person name="Zhang H."/>
            <person name="McKenzie M."/>
            <person name="Knabel M."/>
            <person name="Harris A."/>
            <person name="Allan A.C."/>
            <person name="Gleave A."/>
            <person name="Chen A."/>
            <person name="Janssen B.J."/>
            <person name="Plunkett B."/>
            <person name="Ampomah-Dwamena C."/>
            <person name="Voogd C."/>
            <person name="Leif D."/>
            <person name="Lafferty D."/>
            <person name="Souleyre E.J.F."/>
            <person name="Varkonyi-Gasic E."/>
            <person name="Gambi F."/>
            <person name="Hanley J."/>
            <person name="Yao J.L."/>
            <person name="Cheung J."/>
            <person name="David K.M."/>
            <person name="Warren B."/>
            <person name="Marsh K."/>
            <person name="Snowden K.C."/>
            <person name="Lin-Wang K."/>
            <person name="Brian L."/>
            <person name="Martinez-Sanchez M."/>
            <person name="Wang M."/>
            <person name="Ileperuma N."/>
            <person name="Macnee N."/>
            <person name="Campin R."/>
            <person name="McAtee P."/>
            <person name="Drummond R.S.M."/>
            <person name="Espley R.V."/>
            <person name="Ireland H.S."/>
            <person name="Wu R."/>
            <person name="Atkinson R.G."/>
            <person name="Karunairetnam S."/>
            <person name="Bulley S."/>
            <person name="Chunkath S."/>
            <person name="Hanley Z."/>
            <person name="Storey R."/>
            <person name="Thrimawithana A.H."/>
            <person name="Thomson S."/>
            <person name="David C."/>
            <person name="Testolin R."/>
            <person name="Huang H."/>
            <person name="Hellens R.P."/>
            <person name="Schaffer R.J."/>
        </authorList>
    </citation>
    <scope>NUCLEOTIDE SEQUENCE [LARGE SCALE GENOMIC DNA]</scope>
    <source>
        <strain evidence="4">cv. Red5</strain>
    </source>
</reference>
<sequence>MGLDVKEMQVCIGRVLNPFLTSSCTYVKKYPVVSGVLFFFFLVYMFLPCVFTFLIFSLPVLVFVTLAFRFIFRIHRQNLEKAKGEKRNCGVCAQKPTFVEDDIVADKDENSSIQLQSVRRRNVKEKEKQVFVQEGVEEKDMVFSMIYKDALVEENPKEIREVMVDSVVDRAESSSAASQRSTHEHGDRSEGTNKSNGDRGEFEGENSEDEEEAQEEGNKAVEWTEDDQKNLMDLGISEMERNKRLESLIARRRARKLLSMQVRRTLMNASSNDPCRHIASILIPRGNPFPANDSGGDKISPTPGSAPSVLLPMHNPFDIPYDPQEEKPNLTGGSFEEEFIAAHQKDIMFCRHESFSLGAFFPGPGEFNQSCREAFYCPNFSTRQRSLEIPEYSRFRNQSGNENTDKLIQTQSSEECEAMVHINSPDDHGRQEGQGPKNVFDLVDNHHEENQIEVHIEENIVRDVTDGSSSSSSSEVNVPFSAANRDQILKSLSFSVPRNIGVDRECDARRNEVSDGSPPTFEKRRPDERFFYADKGVNHMPTHSIASDLQVEVSKVGSPKLTVDGTISPSDGESLIYEVDVDVEKETTSGSEEMWVASSQLCRMEENESRSREVHEEQSDSPEKSAQEVNIIYENDQVVITIDDEDILEFIKDTYGEAHTLTKREAPEELSVLTTKNDVKQDEITEGNSGVLDNDRSNSPDYFDEEFKTPSVLCLDTTSHVGSSRANPNSNDSITSVTQPEIVAEQGPNDASSSSSFTSVTEEKAPICQASLPIYDQTTQRKVQQIGSEVVVDSFLDRRLPESSNLTVSHDTLHLTEDSATYLCGDRNPGKLQGEHQTTMESHKPVQENANSGSSDDLQKQVIGFSGVSQTFNDPIPSTMQPELVVEQVPMALSSSSSPKVDTHKMVSVEQASSYSFDPEAHLKAQKSDENIVEINLSDKLLPVSSAPPSPQNAQHLSSNSTAYPSYDKDLEELQEPSNSFQEQNSIYSVKNSEIPANDVENLITIDDTNSEAQELAREENARVLSNMSEEITSNLIDANYIEGQSEKMCEDQTMLKTSEDSKLSECDNTADTSNPGENNDIVELTRERDHDSAEIRTSEFGLSSDVPIAPVMLIGTGERGLLGQNQSFTNDSNPSALPPEVVVESVPFAASSSSSPKSVLQQTFSIDPTSILSFEQDIHMEVQQSETEMKEITMLNGLPLENSTAAVLQDSLRLTEDPMARLSNSRDSGNFQEPSSYPVKSTEEGSVNDMNDSASSEKEEKLNSESVEDGEGQPKLLAKQEARIDPMEPSNVEGPGDGCEQMTDNGESMISKNVGDRSMPTNTKENLEAIEVEGESKNLTANEANVVALVKPVEQNDDSNIPVTSEEIEDLATADPSISIEEANIISNENESVVNVRVDGDNLRSSVYDSGESQRLMRSADVAQKSACAEAKSSTIENDEGESHKLTETEVTVGSSQPAGESDSFINVKHTEETGQGNDVLDHLRNSKVEAEDLIKDEV</sequence>
<feature type="compositionally biased region" description="Polar residues" evidence="1">
    <location>
        <begin position="952"/>
        <end position="964"/>
    </location>
</feature>
<keyword evidence="2" id="KW-1133">Transmembrane helix</keyword>
<evidence type="ECO:0000313" key="4">
    <source>
        <dbReference type="Proteomes" id="UP000241394"/>
    </source>
</evidence>
<feature type="compositionally biased region" description="Polar residues" evidence="1">
    <location>
        <begin position="1223"/>
        <end position="1253"/>
    </location>
</feature>
<dbReference type="EMBL" id="NKQK01000028">
    <property type="protein sequence ID" value="PSR86155.1"/>
    <property type="molecule type" value="Genomic_DNA"/>
</dbReference>
<keyword evidence="2" id="KW-0472">Membrane</keyword>
<name>A0A2R6P6R4_ACTCC</name>
<dbReference type="PANTHER" id="PTHR33870:SF16">
    <property type="entry name" value="PROTEIN, PUTATIVE-RELATED"/>
    <property type="match status" value="1"/>
</dbReference>
<dbReference type="Proteomes" id="UP000241394">
    <property type="component" value="Chromosome LG28"/>
</dbReference>
<accession>A0A2R6P6R4</accession>
<evidence type="ECO:0000313" key="3">
    <source>
        <dbReference type="EMBL" id="PSR86155.1"/>
    </source>
</evidence>
<feature type="transmembrane region" description="Helical" evidence="2">
    <location>
        <begin position="53"/>
        <end position="72"/>
    </location>
</feature>
<keyword evidence="4" id="KW-1185">Reference proteome</keyword>
<feature type="compositionally biased region" description="Acidic residues" evidence="1">
    <location>
        <begin position="203"/>
        <end position="215"/>
    </location>
</feature>
<dbReference type="OrthoDB" id="1908091at2759"/>
<feature type="compositionally biased region" description="Polar residues" evidence="1">
    <location>
        <begin position="1067"/>
        <end position="1078"/>
    </location>
</feature>
<feature type="region of interest" description="Disordered" evidence="1">
    <location>
        <begin position="1222"/>
        <end position="1322"/>
    </location>
</feature>
<feature type="region of interest" description="Disordered" evidence="1">
    <location>
        <begin position="1431"/>
        <end position="1467"/>
    </location>
</feature>
<dbReference type="PANTHER" id="PTHR33870">
    <property type="entry name" value="CARDIOMYOPATHY-ASSOCIATED PROTEIN"/>
    <property type="match status" value="1"/>
</dbReference>
<dbReference type="InParanoid" id="A0A2R6P6R4"/>
<keyword evidence="2" id="KW-0812">Transmembrane</keyword>
<comment type="caution">
    <text evidence="3">The sequence shown here is derived from an EMBL/GenBank/DDBJ whole genome shotgun (WGS) entry which is preliminary data.</text>
</comment>
<organism evidence="3 4">
    <name type="scientific">Actinidia chinensis var. chinensis</name>
    <name type="common">Chinese soft-hair kiwi</name>
    <dbReference type="NCBI Taxonomy" id="1590841"/>
    <lineage>
        <taxon>Eukaryota</taxon>
        <taxon>Viridiplantae</taxon>
        <taxon>Streptophyta</taxon>
        <taxon>Embryophyta</taxon>
        <taxon>Tracheophyta</taxon>
        <taxon>Spermatophyta</taxon>
        <taxon>Magnoliopsida</taxon>
        <taxon>eudicotyledons</taxon>
        <taxon>Gunneridae</taxon>
        <taxon>Pentapetalae</taxon>
        <taxon>asterids</taxon>
        <taxon>Ericales</taxon>
        <taxon>Actinidiaceae</taxon>
        <taxon>Actinidia</taxon>
    </lineage>
</organism>
<evidence type="ECO:0000256" key="1">
    <source>
        <dbReference type="SAM" id="MobiDB-lite"/>
    </source>
</evidence>
<gene>
    <name evidence="3" type="ORF">CEY00_Acc31793</name>
</gene>
<feature type="region of interest" description="Disordered" evidence="1">
    <location>
        <begin position="943"/>
        <end position="965"/>
    </location>
</feature>
<feature type="region of interest" description="Disordered" evidence="1">
    <location>
        <begin position="830"/>
        <end position="857"/>
    </location>
</feature>
<feature type="region of interest" description="Disordered" evidence="1">
    <location>
        <begin position="1059"/>
        <end position="1080"/>
    </location>
</feature>